<dbReference type="EMBL" id="BSDZ01000035">
    <property type="protein sequence ID" value="GLI66601.1"/>
    <property type="molecule type" value="Genomic_DNA"/>
</dbReference>
<evidence type="ECO:0000256" key="1">
    <source>
        <dbReference type="SAM" id="MobiDB-lite"/>
    </source>
</evidence>
<organism evidence="2 3">
    <name type="scientific">Volvox africanus</name>
    <dbReference type="NCBI Taxonomy" id="51714"/>
    <lineage>
        <taxon>Eukaryota</taxon>
        <taxon>Viridiplantae</taxon>
        <taxon>Chlorophyta</taxon>
        <taxon>core chlorophytes</taxon>
        <taxon>Chlorophyceae</taxon>
        <taxon>CS clade</taxon>
        <taxon>Chlamydomonadales</taxon>
        <taxon>Volvocaceae</taxon>
        <taxon>Volvox</taxon>
    </lineage>
</organism>
<reference evidence="2 3" key="1">
    <citation type="journal article" date="2023" name="IScience">
        <title>Expanded male sex-determining region conserved during the evolution of homothallism in the green alga Volvox.</title>
        <authorList>
            <person name="Yamamoto K."/>
            <person name="Matsuzaki R."/>
            <person name="Mahakham W."/>
            <person name="Heman W."/>
            <person name="Sekimoto H."/>
            <person name="Kawachi M."/>
            <person name="Minakuchi Y."/>
            <person name="Toyoda A."/>
            <person name="Nozaki H."/>
        </authorList>
    </citation>
    <scope>NUCLEOTIDE SEQUENCE [LARGE SCALE GENOMIC DNA]</scope>
    <source>
        <strain evidence="2 3">NIES-4468</strain>
    </source>
</reference>
<dbReference type="Proteomes" id="UP001165090">
    <property type="component" value="Unassembled WGS sequence"/>
</dbReference>
<proteinExistence type="predicted"/>
<feature type="compositionally biased region" description="Basic and acidic residues" evidence="1">
    <location>
        <begin position="161"/>
        <end position="174"/>
    </location>
</feature>
<feature type="compositionally biased region" description="Low complexity" evidence="1">
    <location>
        <begin position="450"/>
        <end position="465"/>
    </location>
</feature>
<feature type="region of interest" description="Disordered" evidence="1">
    <location>
        <begin position="449"/>
        <end position="502"/>
    </location>
</feature>
<feature type="region of interest" description="Disordered" evidence="1">
    <location>
        <begin position="374"/>
        <end position="417"/>
    </location>
</feature>
<evidence type="ECO:0000313" key="3">
    <source>
        <dbReference type="Proteomes" id="UP001165090"/>
    </source>
</evidence>
<feature type="compositionally biased region" description="Basic and acidic residues" evidence="1">
    <location>
        <begin position="467"/>
        <end position="478"/>
    </location>
</feature>
<feature type="region of interest" description="Disordered" evidence="1">
    <location>
        <begin position="161"/>
        <end position="209"/>
    </location>
</feature>
<evidence type="ECO:0000313" key="2">
    <source>
        <dbReference type="EMBL" id="GLI66601.1"/>
    </source>
</evidence>
<protein>
    <submittedName>
        <fullName evidence="2">Uncharacterized protein</fullName>
    </submittedName>
</protein>
<comment type="caution">
    <text evidence="2">The sequence shown here is derived from an EMBL/GenBank/DDBJ whole genome shotgun (WGS) entry which is preliminary data.</text>
</comment>
<accession>A0ABQ5S9S1</accession>
<gene>
    <name evidence="2" type="ORF">VaNZ11_010522</name>
</gene>
<name>A0ABQ5S9S1_9CHLO</name>
<sequence length="530" mass="56048">MMIETKIRSISNAASATFRKRKLKNWTRPDVFERHHRVMGPRMLEAQPTAVTFPEMIEKSIHGVSIEPSDATQVVGDGEIFSTQALVADYQYALRYYKALKRQVGPWQSAFTSAKGRHPTLEDAADHGGRQFALLYSSFLEVRTRLLVELPRLRERMLCGQEIDKDSQHPRPGGDRGSVNANSSAPGLVGVPQSGGRDAPGSSLDGAKHPQIVDSVSTWLRADRYRRQRAVAATAVLDTSPSAASAQKPLDALALHSADPEEDVTASRLQQHSPVAAANRSSSDGAAWVAYRPTIQLTPLSECLGGEAQQQVQGQIRDGISVPSLSILTCVEEELYVQPDSGEGQRDPALVPQWPAISLAGPFSDSHMHGEAWHEQRGTGAAVAEGSGQEGGTSAGAHLARATGGSPKAPQHAGTPSGHVVRLVEDASLAADSRARNALLAALQYKRAGRTAGSASRGGTDAAGHGDAGDPRGPRPEDVPADSSGEGAAALRDPGSGVVEGEVRRGDAVGVYAGRNRLADALPEAFLVCP</sequence>
<keyword evidence="3" id="KW-1185">Reference proteome</keyword>